<protein>
    <submittedName>
        <fullName evidence="2">Uncharacterized conserved protein, DUF58 family, contains vWF domain</fullName>
    </submittedName>
</protein>
<evidence type="ECO:0000313" key="3">
    <source>
        <dbReference type="Proteomes" id="UP000243426"/>
    </source>
</evidence>
<evidence type="ECO:0000313" key="2">
    <source>
        <dbReference type="EMBL" id="SDS36111.1"/>
    </source>
</evidence>
<name>A0A1H1RK39_9GAMM</name>
<sequence>MIGRLGGQASGVFQRWLKKRIPAASQVRLDHRRIFIMPTRAGMGLLLLLLIMLIGAINYQNSLVYAVVFLLGSLFWIGLHHTYRNLAGLELHANGSLPVFAGEEAPLTMTLLAARREYQAIALYWPGTSPRQVDVHPDQGTTLSLYHPTSRRGWLKPGRLRVETRYPLGWFVAWSLVDLDWRVLVYPQPLNLPLPGMRAGNEGEGVQLLAEGVDDFQGLRAYQPGDSKKRLDWRAWSRGQGLHSKVFAEPQQDSLWLTLAQAPGQSLDQQLGCLTGWVLQLETRHRPYGLELAGQRLGPALGDVHRDACLRALALYGADNS</sequence>
<feature type="transmembrane region" description="Helical" evidence="1">
    <location>
        <begin position="34"/>
        <end position="57"/>
    </location>
</feature>
<organism evidence="2 3">
    <name type="scientific">Halopseudomonas litoralis</name>
    <dbReference type="NCBI Taxonomy" id="797277"/>
    <lineage>
        <taxon>Bacteria</taxon>
        <taxon>Pseudomonadati</taxon>
        <taxon>Pseudomonadota</taxon>
        <taxon>Gammaproteobacteria</taxon>
        <taxon>Pseudomonadales</taxon>
        <taxon>Pseudomonadaceae</taxon>
        <taxon>Halopseudomonas</taxon>
    </lineage>
</organism>
<evidence type="ECO:0000256" key="1">
    <source>
        <dbReference type="SAM" id="Phobius"/>
    </source>
</evidence>
<dbReference type="PANTHER" id="PTHR34351">
    <property type="entry name" value="SLR1927 PROTEIN-RELATED"/>
    <property type="match status" value="1"/>
</dbReference>
<dbReference type="AlphaFoldDB" id="A0A1H1RK39"/>
<keyword evidence="1" id="KW-0812">Transmembrane</keyword>
<accession>A0A1H1RK39</accession>
<keyword evidence="3" id="KW-1185">Reference proteome</keyword>
<proteinExistence type="predicted"/>
<feature type="transmembrane region" description="Helical" evidence="1">
    <location>
        <begin position="63"/>
        <end position="79"/>
    </location>
</feature>
<gene>
    <name evidence="2" type="ORF">SAMN05216198_1776</name>
</gene>
<keyword evidence="1" id="KW-1133">Transmembrane helix</keyword>
<dbReference type="RefSeq" id="WP_231702294.1">
    <property type="nucleotide sequence ID" value="NZ_LT629748.1"/>
</dbReference>
<dbReference type="STRING" id="797277.SAMN05216198_1776"/>
<reference evidence="3" key="1">
    <citation type="submission" date="2016-10" db="EMBL/GenBank/DDBJ databases">
        <authorList>
            <person name="Varghese N."/>
            <person name="Submissions S."/>
        </authorList>
    </citation>
    <scope>NUCLEOTIDE SEQUENCE [LARGE SCALE GENOMIC DNA]</scope>
    <source>
        <strain evidence="3">2SM5</strain>
    </source>
</reference>
<dbReference type="PANTHER" id="PTHR34351:SF1">
    <property type="entry name" value="SLR1927 PROTEIN"/>
    <property type="match status" value="1"/>
</dbReference>
<dbReference type="Proteomes" id="UP000243426">
    <property type="component" value="Chromosome I"/>
</dbReference>
<dbReference type="EMBL" id="LT629748">
    <property type="protein sequence ID" value="SDS36111.1"/>
    <property type="molecule type" value="Genomic_DNA"/>
</dbReference>
<keyword evidence="1" id="KW-0472">Membrane</keyword>